<dbReference type="Proteomes" id="UP000244224">
    <property type="component" value="Unassembled WGS sequence"/>
</dbReference>
<accession>A0A2T6BAU7</accession>
<dbReference type="InterPro" id="IPR025430">
    <property type="entry name" value="DUF4167"/>
</dbReference>
<feature type="compositionally biased region" description="Basic residues" evidence="1">
    <location>
        <begin position="236"/>
        <end position="249"/>
    </location>
</feature>
<name>A0A2T6BAU7_9RHOB</name>
<proteinExistence type="predicted"/>
<feature type="compositionally biased region" description="Basic and acidic residues" evidence="1">
    <location>
        <begin position="79"/>
        <end position="89"/>
    </location>
</feature>
<feature type="region of interest" description="Disordered" evidence="1">
    <location>
        <begin position="1"/>
        <end position="38"/>
    </location>
</feature>
<dbReference type="Pfam" id="PF13763">
    <property type="entry name" value="DUF4167"/>
    <property type="match status" value="1"/>
</dbReference>
<evidence type="ECO:0000313" key="3">
    <source>
        <dbReference type="EMBL" id="PTX53220.1"/>
    </source>
</evidence>
<dbReference type="EMBL" id="QBKP01000001">
    <property type="protein sequence ID" value="PTX53220.1"/>
    <property type="molecule type" value="Genomic_DNA"/>
</dbReference>
<dbReference type="OrthoDB" id="9816310at2"/>
<feature type="compositionally biased region" description="Gly residues" evidence="1">
    <location>
        <begin position="101"/>
        <end position="111"/>
    </location>
</feature>
<dbReference type="RefSeq" id="WP_108126864.1">
    <property type="nucleotide sequence ID" value="NZ_QBKP01000001.1"/>
</dbReference>
<protein>
    <submittedName>
        <fullName evidence="3">Uncharacterized protein DUF4167</fullName>
    </submittedName>
</protein>
<reference evidence="3 4" key="1">
    <citation type="submission" date="2018-04" db="EMBL/GenBank/DDBJ databases">
        <title>Genomic Encyclopedia of Archaeal and Bacterial Type Strains, Phase II (KMG-II): from individual species to whole genera.</title>
        <authorList>
            <person name="Goeker M."/>
        </authorList>
    </citation>
    <scope>NUCLEOTIDE SEQUENCE [LARGE SCALE GENOMIC DNA]</scope>
    <source>
        <strain evidence="3 4">DSM 21823</strain>
    </source>
</reference>
<sequence length="261" mass="28631">MRSSKSRSRSKSNRPRTMGNIINRVFDSSGPEGKVRGTPQQIIEKYLILARDAQLSNDRVAAENFLQHAEHYTRMLSEAQRELAAEQEARQQQYQNHNNQQGGGQNNGQSGGNPRHQDRSDRNDARDPGAGDQPEVPAEAMTLTADEESTLVETPEMKREGQPQAGQNQRREGDRSRRDFRGPRPQYDRRAPRGEGTEGAAEPAATPEAPAEPSAPVTAAPEAPATEAPAAEAPKPRKPAAPRKPRTPKPKTEAEKPEAAE</sequence>
<feature type="region of interest" description="Disordered" evidence="1">
    <location>
        <begin position="79"/>
        <end position="261"/>
    </location>
</feature>
<dbReference type="AlphaFoldDB" id="A0A2T6BAU7"/>
<evidence type="ECO:0000313" key="4">
    <source>
        <dbReference type="Proteomes" id="UP000244224"/>
    </source>
</evidence>
<feature type="compositionally biased region" description="Basic residues" evidence="1">
    <location>
        <begin position="1"/>
        <end position="14"/>
    </location>
</feature>
<feature type="compositionally biased region" description="Basic and acidic residues" evidence="1">
    <location>
        <begin position="169"/>
        <end position="196"/>
    </location>
</feature>
<feature type="compositionally biased region" description="Basic and acidic residues" evidence="1">
    <location>
        <begin position="115"/>
        <end position="129"/>
    </location>
</feature>
<organism evidence="3 4">
    <name type="scientific">Gemmobacter caeni</name>
    <dbReference type="NCBI Taxonomy" id="589035"/>
    <lineage>
        <taxon>Bacteria</taxon>
        <taxon>Pseudomonadati</taxon>
        <taxon>Pseudomonadota</taxon>
        <taxon>Alphaproteobacteria</taxon>
        <taxon>Rhodobacterales</taxon>
        <taxon>Paracoccaceae</taxon>
        <taxon>Gemmobacter</taxon>
    </lineage>
</organism>
<feature type="domain" description="DUF4167" evidence="2">
    <location>
        <begin position="7"/>
        <end position="81"/>
    </location>
</feature>
<evidence type="ECO:0000259" key="2">
    <source>
        <dbReference type="Pfam" id="PF13763"/>
    </source>
</evidence>
<feature type="compositionally biased region" description="Low complexity" evidence="1">
    <location>
        <begin position="90"/>
        <end position="100"/>
    </location>
</feature>
<keyword evidence="4" id="KW-1185">Reference proteome</keyword>
<feature type="compositionally biased region" description="Low complexity" evidence="1">
    <location>
        <begin position="198"/>
        <end position="233"/>
    </location>
</feature>
<gene>
    <name evidence="3" type="ORF">C8N34_101132</name>
</gene>
<feature type="compositionally biased region" description="Basic and acidic residues" evidence="1">
    <location>
        <begin position="250"/>
        <end position="261"/>
    </location>
</feature>
<evidence type="ECO:0000256" key="1">
    <source>
        <dbReference type="SAM" id="MobiDB-lite"/>
    </source>
</evidence>
<comment type="caution">
    <text evidence="3">The sequence shown here is derived from an EMBL/GenBank/DDBJ whole genome shotgun (WGS) entry which is preliminary data.</text>
</comment>